<dbReference type="PROSITE" id="PS50088">
    <property type="entry name" value="ANK_REPEAT"/>
    <property type="match status" value="1"/>
</dbReference>
<dbReference type="OrthoDB" id="407974at2"/>
<dbReference type="Pfam" id="PF00023">
    <property type="entry name" value="Ank"/>
    <property type="match status" value="1"/>
</dbReference>
<dbReference type="RefSeq" id="WP_093967521.1">
    <property type="nucleotide sequence ID" value="NZ_FXYE01000002.1"/>
</dbReference>
<keyword evidence="1" id="KW-0040">ANK repeat</keyword>
<dbReference type="Proteomes" id="UP000202922">
    <property type="component" value="Unassembled WGS sequence"/>
</dbReference>
<dbReference type="AlphaFoldDB" id="A0A238KLN9"/>
<organism evidence="2 3">
    <name type="scientific">Actibacterium lipolyticum</name>
    <dbReference type="NCBI Taxonomy" id="1524263"/>
    <lineage>
        <taxon>Bacteria</taxon>
        <taxon>Pseudomonadati</taxon>
        <taxon>Pseudomonadota</taxon>
        <taxon>Alphaproteobacteria</taxon>
        <taxon>Rhodobacterales</taxon>
        <taxon>Roseobacteraceae</taxon>
        <taxon>Actibacterium</taxon>
    </lineage>
</organism>
<name>A0A238KLN9_9RHOB</name>
<protein>
    <submittedName>
        <fullName evidence="2">Ankyrin repeats (3 copies)</fullName>
    </submittedName>
</protein>
<evidence type="ECO:0000313" key="2">
    <source>
        <dbReference type="EMBL" id="SMX43678.1"/>
    </source>
</evidence>
<accession>A0A238KLN9</accession>
<dbReference type="InterPro" id="IPR002110">
    <property type="entry name" value="Ankyrin_rpt"/>
</dbReference>
<sequence length="338" mass="37149">MSNELSAAQNLSVALAKQVLDGIESKKEDARLADDLVSTLGKHAANLMPEDQRRFAEQISVFPEFMAACRAFDRACADGDRAEAERQKAEMKRLSEKSKRAMKYSGLTDAAEALATATDFAEFCALLPSVPLDKTYGSGFGEVSPFPLVWAISARSRPIERVQLMLDAGARTDLSTRLGETVLHAMARMNRKGRARLSILKMLISAGADIHARTLHEVTPLAAALDEGSKEDVTNFIAAGAKVGAIELRFAAEDPARLQLVLDHIADDQQFPALLAEYRDWLAEEIKRAQQHYSEAVDQRIGARRLAARVEQLGKSFELINRLRSSVLKGSDSEPDHF</sequence>
<proteinExistence type="predicted"/>
<evidence type="ECO:0000313" key="3">
    <source>
        <dbReference type="Proteomes" id="UP000202922"/>
    </source>
</evidence>
<gene>
    <name evidence="2" type="ORF">COL8621_02360</name>
</gene>
<dbReference type="SUPFAM" id="SSF48403">
    <property type="entry name" value="Ankyrin repeat"/>
    <property type="match status" value="1"/>
</dbReference>
<keyword evidence="3" id="KW-1185">Reference proteome</keyword>
<evidence type="ECO:0000256" key="1">
    <source>
        <dbReference type="PROSITE-ProRule" id="PRU00023"/>
    </source>
</evidence>
<reference evidence="3" key="1">
    <citation type="submission" date="2017-05" db="EMBL/GenBank/DDBJ databases">
        <authorList>
            <person name="Rodrigo-Torres L."/>
            <person name="Arahal R. D."/>
            <person name="Lucena T."/>
        </authorList>
    </citation>
    <scope>NUCLEOTIDE SEQUENCE [LARGE SCALE GENOMIC DNA]</scope>
    <source>
        <strain evidence="3">CECT 8621</strain>
    </source>
</reference>
<dbReference type="EMBL" id="FXYE01000002">
    <property type="protein sequence ID" value="SMX43678.1"/>
    <property type="molecule type" value="Genomic_DNA"/>
</dbReference>
<dbReference type="Gene3D" id="1.25.40.20">
    <property type="entry name" value="Ankyrin repeat-containing domain"/>
    <property type="match status" value="1"/>
</dbReference>
<dbReference type="InterPro" id="IPR036770">
    <property type="entry name" value="Ankyrin_rpt-contain_sf"/>
</dbReference>
<feature type="repeat" description="ANK" evidence="1">
    <location>
        <begin position="178"/>
        <end position="215"/>
    </location>
</feature>